<protein>
    <submittedName>
        <fullName evidence="1">NUC189-domain-containing protein</fullName>
    </submittedName>
</protein>
<gene>
    <name evidence="1" type="ORF">BDN72DRAFT_783093</name>
</gene>
<dbReference type="Proteomes" id="UP000308600">
    <property type="component" value="Unassembled WGS sequence"/>
</dbReference>
<dbReference type="EMBL" id="ML208259">
    <property type="protein sequence ID" value="TFK76707.1"/>
    <property type="molecule type" value="Genomic_DNA"/>
</dbReference>
<keyword evidence="2" id="KW-1185">Reference proteome</keyword>
<sequence>MATVSKKTKKQSQKAPKGRPFSTSIISRPAVEDTTQVTALSSFSPDGYHFAFLSLAVDKHRLRIYHAETGQSISEHIVESARVSCLSWGTYEPLDRSGIDQDGTASPSKKKRKKRNSTAPADVPQPDAVQVVMLGLSDGTILLFSPIHGRVLQTLIHTTSTSAILSVVSVKDEEGSKIWTSGADGSVRLWDAGKNDVLGSWKNDNRIPYSRLAIQPRSSDEDVHLLAAHHSIRLLAADPSFTDLDGKSPQQVANFTGHASNVTELQWDSSSPNSNRFFSIAEADRFVYLWELPTGSTTEGKAIASIPLDSDARRIALCIPPTESMNKKSKQQLLALSATGAISIYPIPTEIATPASSKGTQHKLPTLTSRTNLSASSKNASATARIADASFASGEEGHVRIARVVGGIRPVFDNIRYIDDAGEFIPNVVIDDVPLNLPEESSLPAILNKRYAEKPSLAVGSGVDLGQDAEMDDIPSRDVDGDLDVDLAELSLGQRLTALSGGGIDGAPSSSGSGSEDSDEDDDGENKGSGEDAEDVSLPSGSSKKKKKRSTKKSKGSELPVVPANSLTRTLIQALHSSDSRLIEMCLAHSDTGLIRNTVRRLPPQLAVPLINACVERLGRGARAGTMKGGGAASSSQRGSGLVNWVKAVLAVHSGHLMTIPDLVARLSSLHATLTARLALHESLLSLSGKLDMVLSQIEMRSSVAPAPLVPKKGGDKANKSRKQVQRYVEGESDEGSEDEEDKMEVEVEAGSGDDGSIEDVELGGSGDESDEDDDDDEEDDDEEDEDDDEEPTMNGFIDDEADEASTDEEEDESE</sequence>
<evidence type="ECO:0000313" key="1">
    <source>
        <dbReference type="EMBL" id="TFK76707.1"/>
    </source>
</evidence>
<accession>A0ACD3BGG4</accession>
<evidence type="ECO:0000313" key="2">
    <source>
        <dbReference type="Proteomes" id="UP000308600"/>
    </source>
</evidence>
<name>A0ACD3BGG4_9AGAR</name>
<proteinExistence type="predicted"/>
<reference evidence="1 2" key="1">
    <citation type="journal article" date="2019" name="Nat. Ecol. Evol.">
        <title>Megaphylogeny resolves global patterns of mushroom evolution.</title>
        <authorList>
            <person name="Varga T."/>
            <person name="Krizsan K."/>
            <person name="Foldi C."/>
            <person name="Dima B."/>
            <person name="Sanchez-Garcia M."/>
            <person name="Sanchez-Ramirez S."/>
            <person name="Szollosi G.J."/>
            <person name="Szarkandi J.G."/>
            <person name="Papp V."/>
            <person name="Albert L."/>
            <person name="Andreopoulos W."/>
            <person name="Angelini C."/>
            <person name="Antonin V."/>
            <person name="Barry K.W."/>
            <person name="Bougher N.L."/>
            <person name="Buchanan P."/>
            <person name="Buyck B."/>
            <person name="Bense V."/>
            <person name="Catcheside P."/>
            <person name="Chovatia M."/>
            <person name="Cooper J."/>
            <person name="Damon W."/>
            <person name="Desjardin D."/>
            <person name="Finy P."/>
            <person name="Geml J."/>
            <person name="Haridas S."/>
            <person name="Hughes K."/>
            <person name="Justo A."/>
            <person name="Karasinski D."/>
            <person name="Kautmanova I."/>
            <person name="Kiss B."/>
            <person name="Kocsube S."/>
            <person name="Kotiranta H."/>
            <person name="LaButti K.M."/>
            <person name="Lechner B.E."/>
            <person name="Liimatainen K."/>
            <person name="Lipzen A."/>
            <person name="Lukacs Z."/>
            <person name="Mihaltcheva S."/>
            <person name="Morgado L.N."/>
            <person name="Niskanen T."/>
            <person name="Noordeloos M.E."/>
            <person name="Ohm R.A."/>
            <person name="Ortiz-Santana B."/>
            <person name="Ovrebo C."/>
            <person name="Racz N."/>
            <person name="Riley R."/>
            <person name="Savchenko A."/>
            <person name="Shiryaev A."/>
            <person name="Soop K."/>
            <person name="Spirin V."/>
            <person name="Szebenyi C."/>
            <person name="Tomsovsky M."/>
            <person name="Tulloss R.E."/>
            <person name="Uehling J."/>
            <person name="Grigoriev I.V."/>
            <person name="Vagvolgyi C."/>
            <person name="Papp T."/>
            <person name="Martin F.M."/>
            <person name="Miettinen O."/>
            <person name="Hibbett D.S."/>
            <person name="Nagy L.G."/>
        </authorList>
    </citation>
    <scope>NUCLEOTIDE SEQUENCE [LARGE SCALE GENOMIC DNA]</scope>
    <source>
        <strain evidence="1 2">NL-1719</strain>
    </source>
</reference>
<organism evidence="1 2">
    <name type="scientific">Pluteus cervinus</name>
    <dbReference type="NCBI Taxonomy" id="181527"/>
    <lineage>
        <taxon>Eukaryota</taxon>
        <taxon>Fungi</taxon>
        <taxon>Dikarya</taxon>
        <taxon>Basidiomycota</taxon>
        <taxon>Agaricomycotina</taxon>
        <taxon>Agaricomycetes</taxon>
        <taxon>Agaricomycetidae</taxon>
        <taxon>Agaricales</taxon>
        <taxon>Pluteineae</taxon>
        <taxon>Pluteaceae</taxon>
        <taxon>Pluteus</taxon>
    </lineage>
</organism>